<evidence type="ECO:0000256" key="4">
    <source>
        <dbReference type="ARBA" id="ARBA00022722"/>
    </source>
</evidence>
<dbReference type="GO" id="GO:0015074">
    <property type="term" value="P:DNA integration"/>
    <property type="evidence" value="ECO:0007669"/>
    <property type="project" value="InterPro"/>
</dbReference>
<dbReference type="InterPro" id="IPR036875">
    <property type="entry name" value="Znf_CCHC_sf"/>
</dbReference>
<accession>A0A921ZGG3</accession>
<dbReference type="Pfam" id="PF00078">
    <property type="entry name" value="RVT_1"/>
    <property type="match status" value="1"/>
</dbReference>
<sequence length="1337" mass="155207">MAEDRNTITGLKPPEFKELNAEGFKRWKRRFEIYRKASGADKKPEDVQVALLLHCMGETCIDIYATFEIDEKQSTYEEVITKFYDYFVPRENLSVNAHMFFMRNQNEGESLDQYLTELRKLAIQCKFGEQQERLIKDKLITGIIDKTAKNRLLREPDLTLQKAIEICKAAELSAERLQKTESSISGQVNKINNRSMPSQYPRSRSKSRSRTDTMQTFRQTTGRSTVISKQCQRCGKLHDKRNCPAYNKICLKCNKIGHFAKQCQSGRHIKQLYTNYKTNHNLITETKLNSVCINNVSASNRDWSENVYFVDLNKNLEFKLDTGAQCNVLPKNLCYKIGICTFEKSNLQLSNYNGDPIPTLGQVSLKCKIGKENQFITFQVCHGKLLPILGLDTIDKFKLIKRIPSSLNKNNTQIQKIDSKDTMLEKYKDVFEGLGQIKEYEYKIILRNDWQGKIEPCRHVPFKLLTKLKSELDNLEKIGVISKIEKPTDFVSSLVITSKPDGSIRVCLDPQYLNSQIKREHIMIPTLEEITSKLSGSTVFSTLDANKAFFMLKLSNDSKEFTTFITPYGRYYYNRLPFGLSSSPEVFHRVYKNIFKDIEGVEIYIDDVLIHARNEETHDKILEKVLKRAKESGIKFNIKKCQFKQKEVKYLGHILSSEGVKIDKNRVKAITEMREPKDQKELHRFLGMITYISRFIPNVSEVTAPLRELIKKDVIFMWGNRQQESYNMLKKLISEPPVLKYFQINQLITLSVDASKDGLGSVLLQNAQPVAYGSRALTDTEKLYSQIEKESLAILYGCTKFNQYLYGQKFVVETDHKPLVAIFSKPLNKCPIRLQRIRLALQPYTFELIYKPGKELLIADHLSRSFINDTSKTYDLDNKCYAHVAMVINNYDITDKKLKEIIEETAKDEKLVKIIKYIREGWPENKWQVESEIKCYYSYRDELGEWEGLIVKGNQIVIPKSMRKEILGKIHYAHLGIEKCKQLARKTIFWPNMSKEIEDLIQNCDTCKSFQNRNRKEEMIEKEIPEGPWQIVATDIFFLYRNPYILVVDAYSKFVEIEKLSSLSAQDTINSCKQIFARYGIPKLVYSDSGTQFTGLEFKKFSGSWNFEHKIVSPKHHQGNGLAERHIQTIKNILKKLIYDNKDIYLGLLLHRNTPIDNNLKTAAELMFNRNIRTIIPSFEGRFIKHNVINYREKLIEKQRKQKLQYDQGCRNLQDLTEGNVVKIQNESGEKPHKSGIVIGKSNGPRSYKIRKENGDIIVRNRRMLIKGGKYKDSIIDDWGDCENDSIVGKEFIESQDRHEPETKHVRFEINNHNEKNCVTRSGRVSRKPSILKDYVL</sequence>
<dbReference type="Pfam" id="PF17919">
    <property type="entry name" value="RT_RNaseH_2"/>
    <property type="match status" value="1"/>
</dbReference>
<evidence type="ECO:0000256" key="1">
    <source>
        <dbReference type="ARBA" id="ARBA00012493"/>
    </source>
</evidence>
<dbReference type="InterPro" id="IPR001878">
    <property type="entry name" value="Znf_CCHC"/>
</dbReference>
<dbReference type="InterPro" id="IPR043502">
    <property type="entry name" value="DNA/RNA_pol_sf"/>
</dbReference>
<dbReference type="PROSITE" id="PS50158">
    <property type="entry name" value="ZF_CCHC"/>
    <property type="match status" value="1"/>
</dbReference>
<feature type="domain" description="Reverse transcriptase" evidence="12">
    <location>
        <begin position="478"/>
        <end position="655"/>
    </location>
</feature>
<dbReference type="Proteomes" id="UP000791440">
    <property type="component" value="Unassembled WGS sequence"/>
</dbReference>
<dbReference type="InterPro" id="IPR012337">
    <property type="entry name" value="RNaseH-like_sf"/>
</dbReference>
<evidence type="ECO:0000259" key="13">
    <source>
        <dbReference type="PROSITE" id="PS50994"/>
    </source>
</evidence>
<comment type="caution">
    <text evidence="14">The sequence shown here is derived from an EMBL/GenBank/DDBJ whole genome shotgun (WGS) entry which is preliminary data.</text>
</comment>
<dbReference type="FunFam" id="3.30.420.10:FF:000063">
    <property type="entry name" value="Retrovirus-related Pol polyprotein from transposon 297-like Protein"/>
    <property type="match status" value="1"/>
</dbReference>
<dbReference type="PANTHER" id="PTHR37984">
    <property type="entry name" value="PROTEIN CBG26694"/>
    <property type="match status" value="1"/>
</dbReference>
<dbReference type="InterPro" id="IPR041577">
    <property type="entry name" value="RT_RNaseH_2"/>
</dbReference>
<dbReference type="FunFam" id="3.30.70.270:FF:000026">
    <property type="entry name" value="Transposon Ty3-G Gag-Pol polyprotein"/>
    <property type="match status" value="1"/>
</dbReference>
<dbReference type="InterPro" id="IPR001584">
    <property type="entry name" value="Integrase_cat-core"/>
</dbReference>
<keyword evidence="6" id="KW-0378">Hydrolase</keyword>
<evidence type="ECO:0000256" key="6">
    <source>
        <dbReference type="ARBA" id="ARBA00022759"/>
    </source>
</evidence>
<dbReference type="Gene3D" id="3.30.70.270">
    <property type="match status" value="2"/>
</dbReference>
<dbReference type="CDD" id="cd09274">
    <property type="entry name" value="RNase_HI_RT_Ty3"/>
    <property type="match status" value="1"/>
</dbReference>
<evidence type="ECO:0000259" key="12">
    <source>
        <dbReference type="PROSITE" id="PS50878"/>
    </source>
</evidence>
<dbReference type="FunFam" id="3.10.20.370:FF:000001">
    <property type="entry name" value="Retrovirus-related Pol polyprotein from transposon 17.6-like protein"/>
    <property type="match status" value="1"/>
</dbReference>
<evidence type="ECO:0000313" key="14">
    <source>
        <dbReference type="EMBL" id="KAG6457336.1"/>
    </source>
</evidence>
<feature type="domain" description="Integrase catalytic" evidence="13">
    <location>
        <begin position="1024"/>
        <end position="1201"/>
    </location>
</feature>
<evidence type="ECO:0000256" key="2">
    <source>
        <dbReference type="ARBA" id="ARBA00022670"/>
    </source>
</evidence>
<protein>
    <recommendedName>
        <fullName evidence="1">RNA-directed DNA polymerase</fullName>
        <ecNumber evidence="1">2.7.7.49</ecNumber>
    </recommendedName>
</protein>
<dbReference type="Gene3D" id="1.10.340.70">
    <property type="match status" value="1"/>
</dbReference>
<dbReference type="Gene3D" id="4.10.60.10">
    <property type="entry name" value="Zinc finger, CCHC-type"/>
    <property type="match status" value="1"/>
</dbReference>
<dbReference type="SUPFAM" id="SSF50630">
    <property type="entry name" value="Acid proteases"/>
    <property type="match status" value="1"/>
</dbReference>
<keyword evidence="8" id="KW-0238">DNA-binding</keyword>
<dbReference type="SMART" id="SM00343">
    <property type="entry name" value="ZnF_C2HC"/>
    <property type="match status" value="2"/>
</dbReference>
<name>A0A921ZGG3_MANSE</name>
<feature type="region of interest" description="Disordered" evidence="10">
    <location>
        <begin position="183"/>
        <end position="219"/>
    </location>
</feature>
<dbReference type="InterPro" id="IPR000477">
    <property type="entry name" value="RT_dom"/>
</dbReference>
<gene>
    <name evidence="14" type="ORF">O3G_MSEX010247</name>
</gene>
<dbReference type="InterPro" id="IPR043128">
    <property type="entry name" value="Rev_trsase/Diguanyl_cyclase"/>
</dbReference>
<dbReference type="Pfam" id="PF17921">
    <property type="entry name" value="Integrase_H2C2"/>
    <property type="match status" value="1"/>
</dbReference>
<keyword evidence="15" id="KW-1185">Reference proteome</keyword>
<evidence type="ECO:0000313" key="15">
    <source>
        <dbReference type="Proteomes" id="UP000791440"/>
    </source>
</evidence>
<keyword evidence="3" id="KW-0548">Nucleotidyltransferase</keyword>
<dbReference type="Gene3D" id="3.10.10.10">
    <property type="entry name" value="HIV Type 1 Reverse Transcriptase, subunit A, domain 1"/>
    <property type="match status" value="1"/>
</dbReference>
<dbReference type="SUPFAM" id="SSF56672">
    <property type="entry name" value="DNA/RNA polymerases"/>
    <property type="match status" value="1"/>
</dbReference>
<evidence type="ECO:0000256" key="7">
    <source>
        <dbReference type="ARBA" id="ARBA00022918"/>
    </source>
</evidence>
<dbReference type="InterPro" id="IPR041588">
    <property type="entry name" value="Integrase_H2C2"/>
</dbReference>
<keyword evidence="9" id="KW-0479">Metal-binding</keyword>
<evidence type="ECO:0000256" key="8">
    <source>
        <dbReference type="ARBA" id="ARBA00023125"/>
    </source>
</evidence>
<keyword evidence="2" id="KW-0645">Protease</keyword>
<dbReference type="InterPro" id="IPR050951">
    <property type="entry name" value="Retrovirus_Pol_polyprotein"/>
</dbReference>
<dbReference type="PROSITE" id="PS50878">
    <property type="entry name" value="RT_POL"/>
    <property type="match status" value="1"/>
</dbReference>
<feature type="domain" description="CCHC-type" evidence="11">
    <location>
        <begin position="250"/>
        <end position="265"/>
    </location>
</feature>
<dbReference type="Gene3D" id="2.40.70.10">
    <property type="entry name" value="Acid Proteases"/>
    <property type="match status" value="1"/>
</dbReference>
<evidence type="ECO:0000259" key="11">
    <source>
        <dbReference type="PROSITE" id="PS50158"/>
    </source>
</evidence>
<dbReference type="Gene3D" id="3.30.420.10">
    <property type="entry name" value="Ribonuclease H-like superfamily/Ribonuclease H"/>
    <property type="match status" value="1"/>
</dbReference>
<evidence type="ECO:0000256" key="9">
    <source>
        <dbReference type="PROSITE-ProRule" id="PRU00047"/>
    </source>
</evidence>
<dbReference type="GO" id="GO:0008270">
    <property type="term" value="F:zinc ion binding"/>
    <property type="evidence" value="ECO:0007669"/>
    <property type="project" value="UniProtKB-KW"/>
</dbReference>
<dbReference type="EC" id="2.7.7.49" evidence="1"/>
<dbReference type="SUPFAM" id="SSF53098">
    <property type="entry name" value="Ribonuclease H-like"/>
    <property type="match status" value="1"/>
</dbReference>
<dbReference type="PROSITE" id="PS50994">
    <property type="entry name" value="INTEGRASE"/>
    <property type="match status" value="1"/>
</dbReference>
<dbReference type="GO" id="GO:0004190">
    <property type="term" value="F:aspartic-type endopeptidase activity"/>
    <property type="evidence" value="ECO:0007669"/>
    <property type="project" value="UniProtKB-KW"/>
</dbReference>
<keyword evidence="9" id="KW-0863">Zinc-finger</keyword>
<dbReference type="GO" id="GO:0003677">
    <property type="term" value="F:DNA binding"/>
    <property type="evidence" value="ECO:0007669"/>
    <property type="project" value="UniProtKB-KW"/>
</dbReference>
<dbReference type="EMBL" id="JH668544">
    <property type="protein sequence ID" value="KAG6457336.1"/>
    <property type="molecule type" value="Genomic_DNA"/>
</dbReference>
<keyword evidence="6" id="KW-0255">Endonuclease</keyword>
<proteinExistence type="predicted"/>
<keyword evidence="4" id="KW-0540">Nuclease</keyword>
<organism evidence="14 15">
    <name type="scientific">Manduca sexta</name>
    <name type="common">Tobacco hawkmoth</name>
    <name type="synonym">Tobacco hornworm</name>
    <dbReference type="NCBI Taxonomy" id="7130"/>
    <lineage>
        <taxon>Eukaryota</taxon>
        <taxon>Metazoa</taxon>
        <taxon>Ecdysozoa</taxon>
        <taxon>Arthropoda</taxon>
        <taxon>Hexapoda</taxon>
        <taxon>Insecta</taxon>
        <taxon>Pterygota</taxon>
        <taxon>Neoptera</taxon>
        <taxon>Endopterygota</taxon>
        <taxon>Lepidoptera</taxon>
        <taxon>Glossata</taxon>
        <taxon>Ditrysia</taxon>
        <taxon>Bombycoidea</taxon>
        <taxon>Sphingidae</taxon>
        <taxon>Sphinginae</taxon>
        <taxon>Sphingini</taxon>
        <taxon>Manduca</taxon>
    </lineage>
</organism>
<dbReference type="SUPFAM" id="SSF57756">
    <property type="entry name" value="Retrovirus zinc finger-like domains"/>
    <property type="match status" value="1"/>
</dbReference>
<dbReference type="InterPro" id="IPR021109">
    <property type="entry name" value="Peptidase_aspartic_dom_sf"/>
</dbReference>
<reference evidence="14" key="1">
    <citation type="journal article" date="2016" name="Insect Biochem. Mol. Biol.">
        <title>Multifaceted biological insights from a draft genome sequence of the tobacco hornworm moth, Manduca sexta.</title>
        <authorList>
            <person name="Kanost M.R."/>
            <person name="Arrese E.L."/>
            <person name="Cao X."/>
            <person name="Chen Y.R."/>
            <person name="Chellapilla S."/>
            <person name="Goldsmith M.R."/>
            <person name="Grosse-Wilde E."/>
            <person name="Heckel D.G."/>
            <person name="Herndon N."/>
            <person name="Jiang H."/>
            <person name="Papanicolaou A."/>
            <person name="Qu J."/>
            <person name="Soulages J.L."/>
            <person name="Vogel H."/>
            <person name="Walters J."/>
            <person name="Waterhouse R.M."/>
            <person name="Ahn S.J."/>
            <person name="Almeida F.C."/>
            <person name="An C."/>
            <person name="Aqrawi P."/>
            <person name="Bretschneider A."/>
            <person name="Bryant W.B."/>
            <person name="Bucks S."/>
            <person name="Chao H."/>
            <person name="Chevignon G."/>
            <person name="Christen J.M."/>
            <person name="Clarke D.F."/>
            <person name="Dittmer N.T."/>
            <person name="Ferguson L.C.F."/>
            <person name="Garavelou S."/>
            <person name="Gordon K.H.J."/>
            <person name="Gunaratna R.T."/>
            <person name="Han Y."/>
            <person name="Hauser F."/>
            <person name="He Y."/>
            <person name="Heidel-Fischer H."/>
            <person name="Hirsh A."/>
            <person name="Hu Y."/>
            <person name="Jiang H."/>
            <person name="Kalra D."/>
            <person name="Klinner C."/>
            <person name="Konig C."/>
            <person name="Kovar C."/>
            <person name="Kroll A.R."/>
            <person name="Kuwar S.S."/>
            <person name="Lee S.L."/>
            <person name="Lehman R."/>
            <person name="Li K."/>
            <person name="Li Z."/>
            <person name="Liang H."/>
            <person name="Lovelace S."/>
            <person name="Lu Z."/>
            <person name="Mansfield J.H."/>
            <person name="McCulloch K.J."/>
            <person name="Mathew T."/>
            <person name="Morton B."/>
            <person name="Muzny D.M."/>
            <person name="Neunemann D."/>
            <person name="Ongeri F."/>
            <person name="Pauchet Y."/>
            <person name="Pu L.L."/>
            <person name="Pyrousis I."/>
            <person name="Rao X.J."/>
            <person name="Redding A."/>
            <person name="Roesel C."/>
            <person name="Sanchez-Gracia A."/>
            <person name="Schaack S."/>
            <person name="Shukla A."/>
            <person name="Tetreau G."/>
            <person name="Wang Y."/>
            <person name="Xiong G.H."/>
            <person name="Traut W."/>
            <person name="Walsh T.K."/>
            <person name="Worley K.C."/>
            <person name="Wu D."/>
            <person name="Wu W."/>
            <person name="Wu Y.Q."/>
            <person name="Zhang X."/>
            <person name="Zou Z."/>
            <person name="Zucker H."/>
            <person name="Briscoe A.D."/>
            <person name="Burmester T."/>
            <person name="Clem R.J."/>
            <person name="Feyereisen R."/>
            <person name="Grimmelikhuijzen C.J.P."/>
            <person name="Hamodrakas S.J."/>
            <person name="Hansson B.S."/>
            <person name="Huguet E."/>
            <person name="Jermiin L.S."/>
            <person name="Lan Q."/>
            <person name="Lehman H.K."/>
            <person name="Lorenzen M."/>
            <person name="Merzendorfer H."/>
            <person name="Michalopoulos I."/>
            <person name="Morton D.B."/>
            <person name="Muthukrishnan S."/>
            <person name="Oakeshott J.G."/>
            <person name="Palmer W."/>
            <person name="Park Y."/>
            <person name="Passarelli A.L."/>
            <person name="Rozas J."/>
            <person name="Schwartz L.M."/>
            <person name="Smith W."/>
            <person name="Southgate A."/>
            <person name="Vilcinskas A."/>
            <person name="Vogt R."/>
            <person name="Wang P."/>
            <person name="Werren J."/>
            <person name="Yu X.Q."/>
            <person name="Zhou J.J."/>
            <person name="Brown S.J."/>
            <person name="Scherer S.E."/>
            <person name="Richards S."/>
            <person name="Blissard G.W."/>
        </authorList>
    </citation>
    <scope>NUCLEOTIDE SEQUENCE</scope>
</reference>
<dbReference type="Pfam" id="PF00665">
    <property type="entry name" value="rve"/>
    <property type="match status" value="1"/>
</dbReference>
<dbReference type="Gene3D" id="3.10.20.370">
    <property type="match status" value="1"/>
</dbReference>
<dbReference type="InterPro" id="IPR036397">
    <property type="entry name" value="RNaseH_sf"/>
</dbReference>
<dbReference type="GO" id="GO:0006508">
    <property type="term" value="P:proteolysis"/>
    <property type="evidence" value="ECO:0007669"/>
    <property type="project" value="UniProtKB-KW"/>
</dbReference>
<dbReference type="CDD" id="cd01647">
    <property type="entry name" value="RT_LTR"/>
    <property type="match status" value="1"/>
</dbReference>
<reference evidence="14" key="2">
    <citation type="submission" date="2020-12" db="EMBL/GenBank/DDBJ databases">
        <authorList>
            <person name="Kanost M."/>
        </authorList>
    </citation>
    <scope>NUCLEOTIDE SEQUENCE</scope>
</reference>
<evidence type="ECO:0000256" key="3">
    <source>
        <dbReference type="ARBA" id="ARBA00022695"/>
    </source>
</evidence>
<dbReference type="GO" id="GO:0003964">
    <property type="term" value="F:RNA-directed DNA polymerase activity"/>
    <property type="evidence" value="ECO:0007669"/>
    <property type="project" value="UniProtKB-KW"/>
</dbReference>
<dbReference type="FunFam" id="1.10.340.70:FF:000003">
    <property type="entry name" value="Protein CBG25708"/>
    <property type="match status" value="1"/>
</dbReference>
<dbReference type="GO" id="GO:0042575">
    <property type="term" value="C:DNA polymerase complex"/>
    <property type="evidence" value="ECO:0007669"/>
    <property type="project" value="UniProtKB-ARBA"/>
</dbReference>
<keyword evidence="7" id="KW-0695">RNA-directed DNA polymerase</keyword>
<dbReference type="GO" id="GO:0004519">
    <property type="term" value="F:endonuclease activity"/>
    <property type="evidence" value="ECO:0007669"/>
    <property type="project" value="UniProtKB-KW"/>
</dbReference>
<dbReference type="PANTHER" id="PTHR37984:SF7">
    <property type="entry name" value="INTEGRASE CATALYTIC DOMAIN-CONTAINING PROTEIN"/>
    <property type="match status" value="1"/>
</dbReference>
<keyword evidence="5" id="KW-0064">Aspartyl protease</keyword>
<feature type="compositionally biased region" description="Polar residues" evidence="10">
    <location>
        <begin position="183"/>
        <end position="201"/>
    </location>
</feature>
<evidence type="ECO:0000256" key="10">
    <source>
        <dbReference type="SAM" id="MobiDB-lite"/>
    </source>
</evidence>
<evidence type="ECO:0000256" key="5">
    <source>
        <dbReference type="ARBA" id="ARBA00022750"/>
    </source>
</evidence>
<keyword evidence="9" id="KW-0862">Zinc</keyword>
<keyword evidence="3" id="KW-0808">Transferase</keyword>